<keyword evidence="8" id="KW-1185">Reference proteome</keyword>
<evidence type="ECO:0000259" key="6">
    <source>
        <dbReference type="Pfam" id="PF00296"/>
    </source>
</evidence>
<evidence type="ECO:0000313" key="7">
    <source>
        <dbReference type="EMBL" id="GGU88385.1"/>
    </source>
</evidence>
<keyword evidence="1" id="KW-0285">Flavoprotein</keyword>
<comment type="caution">
    <text evidence="7">The sequence shown here is derived from an EMBL/GenBank/DDBJ whole genome shotgun (WGS) entry which is preliminary data.</text>
</comment>
<protein>
    <recommendedName>
        <fullName evidence="6">Luciferase-like domain-containing protein</fullName>
    </recommendedName>
</protein>
<gene>
    <name evidence="7" type="ORF">GCM10010211_63520</name>
</gene>
<organism evidence="7 8">
    <name type="scientific">Streptomyces albospinus</name>
    <dbReference type="NCBI Taxonomy" id="285515"/>
    <lineage>
        <taxon>Bacteria</taxon>
        <taxon>Bacillati</taxon>
        <taxon>Actinomycetota</taxon>
        <taxon>Actinomycetes</taxon>
        <taxon>Kitasatosporales</taxon>
        <taxon>Streptomycetaceae</taxon>
        <taxon>Streptomyces</taxon>
    </lineage>
</organism>
<dbReference type="Proteomes" id="UP000654471">
    <property type="component" value="Unassembled WGS sequence"/>
</dbReference>
<keyword evidence="2" id="KW-0288">FMN</keyword>
<proteinExistence type="predicted"/>
<dbReference type="InterPro" id="IPR011251">
    <property type="entry name" value="Luciferase-like_dom"/>
</dbReference>
<dbReference type="SUPFAM" id="SSF51679">
    <property type="entry name" value="Bacterial luciferase-like"/>
    <property type="match status" value="1"/>
</dbReference>
<dbReference type="InterPro" id="IPR019921">
    <property type="entry name" value="Lucif-like_OxRdtase_Rv2161c"/>
</dbReference>
<reference evidence="8" key="1">
    <citation type="journal article" date="2019" name="Int. J. Syst. Evol. Microbiol.">
        <title>The Global Catalogue of Microorganisms (GCM) 10K type strain sequencing project: providing services to taxonomists for standard genome sequencing and annotation.</title>
        <authorList>
            <consortium name="The Broad Institute Genomics Platform"/>
            <consortium name="The Broad Institute Genome Sequencing Center for Infectious Disease"/>
            <person name="Wu L."/>
            <person name="Ma J."/>
        </authorList>
    </citation>
    <scope>NUCLEOTIDE SEQUENCE [LARGE SCALE GENOMIC DNA]</scope>
    <source>
        <strain evidence="8">JCM 3399</strain>
    </source>
</reference>
<keyword evidence="3" id="KW-0560">Oxidoreductase</keyword>
<feature type="compositionally biased region" description="Polar residues" evidence="5">
    <location>
        <begin position="14"/>
        <end position="33"/>
    </location>
</feature>
<accession>A0ABQ2VIA4</accession>
<dbReference type="InterPro" id="IPR050172">
    <property type="entry name" value="SsuD_RutA_monooxygenase"/>
</dbReference>
<evidence type="ECO:0000256" key="4">
    <source>
        <dbReference type="ARBA" id="ARBA00023033"/>
    </source>
</evidence>
<evidence type="ECO:0000313" key="8">
    <source>
        <dbReference type="Proteomes" id="UP000654471"/>
    </source>
</evidence>
<name>A0ABQ2VIA4_9ACTN</name>
<evidence type="ECO:0000256" key="3">
    <source>
        <dbReference type="ARBA" id="ARBA00023002"/>
    </source>
</evidence>
<evidence type="ECO:0000256" key="1">
    <source>
        <dbReference type="ARBA" id="ARBA00022630"/>
    </source>
</evidence>
<evidence type="ECO:0000256" key="5">
    <source>
        <dbReference type="SAM" id="MobiDB-lite"/>
    </source>
</evidence>
<keyword evidence="4" id="KW-0503">Monooxygenase</keyword>
<evidence type="ECO:0000256" key="2">
    <source>
        <dbReference type="ARBA" id="ARBA00022643"/>
    </source>
</evidence>
<dbReference type="PANTHER" id="PTHR42847">
    <property type="entry name" value="ALKANESULFONATE MONOOXYGENASE"/>
    <property type="match status" value="1"/>
</dbReference>
<feature type="domain" description="Luciferase-like" evidence="6">
    <location>
        <begin position="42"/>
        <end position="295"/>
    </location>
</feature>
<dbReference type="Gene3D" id="3.20.20.30">
    <property type="entry name" value="Luciferase-like domain"/>
    <property type="match status" value="1"/>
</dbReference>
<dbReference type="InterPro" id="IPR036661">
    <property type="entry name" value="Luciferase-like_sf"/>
</dbReference>
<dbReference type="NCBIfam" id="TIGR03619">
    <property type="entry name" value="F420_Rv2161c"/>
    <property type="match status" value="1"/>
</dbReference>
<sequence>MLREREAPMGDAATHQQQENQSTPRQSPPNQSAPHAGPQDRMRLHVVLPSESAAMAVRELAGLARQAEELGYAGVWLPDHLLPPGPYGAPPQSYGGVYEPLAALAYLAAVTERITLGTSVLIAPLREPLLLARQSATLARLSGGRFVLGVGVGWQRYEFAAAGVGFGTRGARTDRALRLVRRLHTGAGGPYDDGLVSFDERAVFEPVPEEPVPFLIGGNSDAALRRAAEFGGYWQGVGLTPGEFAERRRWFAGESTAGRSAAGAPRVAAGTRIAWDGPDRTLAEVTAEVADWEAAGAEDLGVWFGAVDGGFADRMRALAEATGVADGRIGQ</sequence>
<dbReference type="Pfam" id="PF00296">
    <property type="entry name" value="Bac_luciferase"/>
    <property type="match status" value="1"/>
</dbReference>
<dbReference type="PANTHER" id="PTHR42847:SF4">
    <property type="entry name" value="ALKANESULFONATE MONOOXYGENASE-RELATED"/>
    <property type="match status" value="1"/>
</dbReference>
<feature type="region of interest" description="Disordered" evidence="5">
    <location>
        <begin position="1"/>
        <end position="38"/>
    </location>
</feature>
<dbReference type="EMBL" id="BMRP01000031">
    <property type="protein sequence ID" value="GGU88385.1"/>
    <property type="molecule type" value="Genomic_DNA"/>
</dbReference>